<sequence length="83" mass="9669">MQSNLLSYGIQLEGECLYCDSLEDRLGYILRHCSVARLVWALSNVLWAVISWDDLSIEDWMRFIHQRLSPSGFVGFLLTAWLF</sequence>
<protein>
    <recommendedName>
        <fullName evidence="2">Reverse transcriptase zinc-binding domain-containing protein</fullName>
    </recommendedName>
</protein>
<organism evidence="1">
    <name type="scientific">Sesamum radiatum</name>
    <name type="common">Black benniseed</name>
    <dbReference type="NCBI Taxonomy" id="300843"/>
    <lineage>
        <taxon>Eukaryota</taxon>
        <taxon>Viridiplantae</taxon>
        <taxon>Streptophyta</taxon>
        <taxon>Embryophyta</taxon>
        <taxon>Tracheophyta</taxon>
        <taxon>Spermatophyta</taxon>
        <taxon>Magnoliopsida</taxon>
        <taxon>eudicotyledons</taxon>
        <taxon>Gunneridae</taxon>
        <taxon>Pentapetalae</taxon>
        <taxon>asterids</taxon>
        <taxon>lamiids</taxon>
        <taxon>Lamiales</taxon>
        <taxon>Pedaliaceae</taxon>
        <taxon>Sesamum</taxon>
    </lineage>
</organism>
<reference evidence="1" key="2">
    <citation type="journal article" date="2024" name="Plant">
        <title>Genomic evolution and insights into agronomic trait innovations of Sesamum species.</title>
        <authorList>
            <person name="Miao H."/>
            <person name="Wang L."/>
            <person name="Qu L."/>
            <person name="Liu H."/>
            <person name="Sun Y."/>
            <person name="Le M."/>
            <person name="Wang Q."/>
            <person name="Wei S."/>
            <person name="Zheng Y."/>
            <person name="Lin W."/>
            <person name="Duan Y."/>
            <person name="Cao H."/>
            <person name="Xiong S."/>
            <person name="Wang X."/>
            <person name="Wei L."/>
            <person name="Li C."/>
            <person name="Ma Q."/>
            <person name="Ju M."/>
            <person name="Zhao R."/>
            <person name="Li G."/>
            <person name="Mu C."/>
            <person name="Tian Q."/>
            <person name="Mei H."/>
            <person name="Zhang T."/>
            <person name="Gao T."/>
            <person name="Zhang H."/>
        </authorList>
    </citation>
    <scope>NUCLEOTIDE SEQUENCE</scope>
    <source>
        <strain evidence="1">G02</strain>
    </source>
</reference>
<evidence type="ECO:0008006" key="2">
    <source>
        <dbReference type="Google" id="ProtNLM"/>
    </source>
</evidence>
<dbReference type="AlphaFoldDB" id="A0AAW2Q2E0"/>
<gene>
    <name evidence="1" type="ORF">Sradi_3874700</name>
</gene>
<name>A0AAW2Q2E0_SESRA</name>
<proteinExistence type="predicted"/>
<accession>A0AAW2Q2E0</accession>
<reference evidence="1" key="1">
    <citation type="submission" date="2020-06" db="EMBL/GenBank/DDBJ databases">
        <authorList>
            <person name="Li T."/>
            <person name="Hu X."/>
            <person name="Zhang T."/>
            <person name="Song X."/>
            <person name="Zhang H."/>
            <person name="Dai N."/>
            <person name="Sheng W."/>
            <person name="Hou X."/>
            <person name="Wei L."/>
        </authorList>
    </citation>
    <scope>NUCLEOTIDE SEQUENCE</scope>
    <source>
        <strain evidence="1">G02</strain>
        <tissue evidence="1">Leaf</tissue>
    </source>
</reference>
<comment type="caution">
    <text evidence="1">The sequence shown here is derived from an EMBL/GenBank/DDBJ whole genome shotgun (WGS) entry which is preliminary data.</text>
</comment>
<dbReference type="EMBL" id="JACGWJ010000016">
    <property type="protein sequence ID" value="KAL0361902.1"/>
    <property type="molecule type" value="Genomic_DNA"/>
</dbReference>
<evidence type="ECO:0000313" key="1">
    <source>
        <dbReference type="EMBL" id="KAL0361902.1"/>
    </source>
</evidence>